<organism evidence="2 3">
    <name type="scientific">Lentzea flava</name>
    <dbReference type="NCBI Taxonomy" id="103732"/>
    <lineage>
        <taxon>Bacteria</taxon>
        <taxon>Bacillati</taxon>
        <taxon>Actinomycetota</taxon>
        <taxon>Actinomycetes</taxon>
        <taxon>Pseudonocardiales</taxon>
        <taxon>Pseudonocardiaceae</taxon>
        <taxon>Lentzea</taxon>
    </lineage>
</organism>
<evidence type="ECO:0000256" key="1">
    <source>
        <dbReference type="SAM" id="Phobius"/>
    </source>
</evidence>
<feature type="transmembrane region" description="Helical" evidence="1">
    <location>
        <begin position="170"/>
        <end position="188"/>
    </location>
</feature>
<feature type="transmembrane region" description="Helical" evidence="1">
    <location>
        <begin position="14"/>
        <end position="40"/>
    </location>
</feature>
<comment type="caution">
    <text evidence="2">The sequence shown here is derived from an EMBL/GenBank/DDBJ whole genome shotgun (WGS) entry which is preliminary data.</text>
</comment>
<gene>
    <name evidence="2" type="ORF">GCM10010178_16510</name>
</gene>
<dbReference type="Proteomes" id="UP000649573">
    <property type="component" value="Unassembled WGS sequence"/>
</dbReference>
<proteinExistence type="predicted"/>
<dbReference type="RefSeq" id="WP_189253000.1">
    <property type="nucleotide sequence ID" value="NZ_BMRE01000004.1"/>
</dbReference>
<dbReference type="EMBL" id="BMRE01000004">
    <property type="protein sequence ID" value="GGU25033.1"/>
    <property type="molecule type" value="Genomic_DNA"/>
</dbReference>
<keyword evidence="1" id="KW-0472">Membrane</keyword>
<name>A0ABQ2UDL3_9PSEU</name>
<feature type="transmembrane region" description="Helical" evidence="1">
    <location>
        <begin position="79"/>
        <end position="106"/>
    </location>
</feature>
<feature type="transmembrane region" description="Helical" evidence="1">
    <location>
        <begin position="139"/>
        <end position="158"/>
    </location>
</feature>
<feature type="transmembrane region" description="Helical" evidence="1">
    <location>
        <begin position="113"/>
        <end position="133"/>
    </location>
</feature>
<keyword evidence="1" id="KW-1133">Transmembrane helix</keyword>
<sequence>MEHPHGGFDAGGDVSIWVVVVRLALLLVSALVAGSGLVVVVPHRVRAANFALAALAVGLVSVSVLVFDAHVLGGLAHGVLVVLVPVLLGRPVVRWVAAALTLLLVIETSVGDSGLLLVANTVYVAGAVAWVALSSSERFRQHALSLGVVLALAGLVRLVSSGIAFDRRVFTTLLGAGLVVVVLLPLAALGIRRAGTLAVAAGLLAWSGLAALPPPQELPVPGVPVLASAGKVPVLISPHRPGRNLVHFPASAGALTVGVGSSEVPAVPVAGADGTWAEVDLPAGRGSLTVRSGSGSSTVRFDTGTAPGPAPDVECASAALGGLLGGKREALTSCPADALSTEDADSLAKLVAFLKNKGVASVRLVSDSSPRGVQAAALVRSGLPVSDSGDALVVLSGWSSAFSALSRAGAEQAERPVYPHGLYVAPWLLTTPIATSVTTLAVPLRFDPREQLPIGYAVEVGNRFGGANPTPAGFRSWLGDRPAGSQVQIYAVAQVTAMPMGPGEAHGPGMPMQEELAGQWVPKATVVPVSPVLS</sequence>
<keyword evidence="3" id="KW-1185">Reference proteome</keyword>
<protein>
    <submittedName>
        <fullName evidence="2">Uncharacterized protein</fullName>
    </submittedName>
</protein>
<evidence type="ECO:0000313" key="2">
    <source>
        <dbReference type="EMBL" id="GGU25033.1"/>
    </source>
</evidence>
<accession>A0ABQ2UDL3</accession>
<evidence type="ECO:0000313" key="3">
    <source>
        <dbReference type="Proteomes" id="UP000649573"/>
    </source>
</evidence>
<reference evidence="3" key="1">
    <citation type="journal article" date="2019" name="Int. J. Syst. Evol. Microbiol.">
        <title>The Global Catalogue of Microorganisms (GCM) 10K type strain sequencing project: providing services to taxonomists for standard genome sequencing and annotation.</title>
        <authorList>
            <consortium name="The Broad Institute Genomics Platform"/>
            <consortium name="The Broad Institute Genome Sequencing Center for Infectious Disease"/>
            <person name="Wu L."/>
            <person name="Ma J."/>
        </authorList>
    </citation>
    <scope>NUCLEOTIDE SEQUENCE [LARGE SCALE GENOMIC DNA]</scope>
    <source>
        <strain evidence="3">JCM 3296</strain>
    </source>
</reference>
<feature type="transmembrane region" description="Helical" evidence="1">
    <location>
        <begin position="47"/>
        <end position="67"/>
    </location>
</feature>
<keyword evidence="1" id="KW-0812">Transmembrane</keyword>